<evidence type="ECO:0000313" key="1">
    <source>
        <dbReference type="EMBL" id="MED6140651.1"/>
    </source>
</evidence>
<gene>
    <name evidence="1" type="ORF">PIB30_095338</name>
</gene>
<keyword evidence="2" id="KW-1185">Reference proteome</keyword>
<sequence>VIVISPHDMWKLCASGRHLSTNAKSSVRSRWKSVSMTTYPNLACLKNRINISGEAIMWLFCRACRILGL</sequence>
<accession>A0ABU6SX97</accession>
<proteinExistence type="predicted"/>
<protein>
    <submittedName>
        <fullName evidence="1">Uncharacterized protein</fullName>
    </submittedName>
</protein>
<name>A0ABU6SX97_9FABA</name>
<feature type="non-terminal residue" evidence="1">
    <location>
        <position position="1"/>
    </location>
</feature>
<organism evidence="1 2">
    <name type="scientific">Stylosanthes scabra</name>
    <dbReference type="NCBI Taxonomy" id="79078"/>
    <lineage>
        <taxon>Eukaryota</taxon>
        <taxon>Viridiplantae</taxon>
        <taxon>Streptophyta</taxon>
        <taxon>Embryophyta</taxon>
        <taxon>Tracheophyta</taxon>
        <taxon>Spermatophyta</taxon>
        <taxon>Magnoliopsida</taxon>
        <taxon>eudicotyledons</taxon>
        <taxon>Gunneridae</taxon>
        <taxon>Pentapetalae</taxon>
        <taxon>rosids</taxon>
        <taxon>fabids</taxon>
        <taxon>Fabales</taxon>
        <taxon>Fabaceae</taxon>
        <taxon>Papilionoideae</taxon>
        <taxon>50 kb inversion clade</taxon>
        <taxon>dalbergioids sensu lato</taxon>
        <taxon>Dalbergieae</taxon>
        <taxon>Pterocarpus clade</taxon>
        <taxon>Stylosanthes</taxon>
    </lineage>
</organism>
<dbReference type="Proteomes" id="UP001341840">
    <property type="component" value="Unassembled WGS sequence"/>
</dbReference>
<comment type="caution">
    <text evidence="1">The sequence shown here is derived from an EMBL/GenBank/DDBJ whole genome shotgun (WGS) entry which is preliminary data.</text>
</comment>
<dbReference type="EMBL" id="JASCZI010062587">
    <property type="protein sequence ID" value="MED6140651.1"/>
    <property type="molecule type" value="Genomic_DNA"/>
</dbReference>
<reference evidence="1 2" key="1">
    <citation type="journal article" date="2023" name="Plants (Basel)">
        <title>Bridging the Gap: Combining Genomics and Transcriptomics Approaches to Understand Stylosanthes scabra, an Orphan Legume from the Brazilian Caatinga.</title>
        <authorList>
            <person name="Ferreira-Neto J.R.C."/>
            <person name="da Silva M.D."/>
            <person name="Binneck E."/>
            <person name="de Melo N.F."/>
            <person name="da Silva R.H."/>
            <person name="de Melo A.L.T.M."/>
            <person name="Pandolfi V."/>
            <person name="Bustamante F.O."/>
            <person name="Brasileiro-Vidal A.C."/>
            <person name="Benko-Iseppon A.M."/>
        </authorList>
    </citation>
    <scope>NUCLEOTIDE SEQUENCE [LARGE SCALE GENOMIC DNA]</scope>
    <source>
        <tissue evidence="1">Leaves</tissue>
    </source>
</reference>
<evidence type="ECO:0000313" key="2">
    <source>
        <dbReference type="Proteomes" id="UP001341840"/>
    </source>
</evidence>